<gene>
    <name evidence="2" type="ORF">HAKA00212_LOCUS15418</name>
</gene>
<organism evidence="2">
    <name type="scientific">Heterosigma akashiwo</name>
    <name type="common">Chromophytic alga</name>
    <name type="synonym">Heterosigma carterae</name>
    <dbReference type="NCBI Taxonomy" id="2829"/>
    <lineage>
        <taxon>Eukaryota</taxon>
        <taxon>Sar</taxon>
        <taxon>Stramenopiles</taxon>
        <taxon>Ochrophyta</taxon>
        <taxon>Raphidophyceae</taxon>
        <taxon>Chattonellales</taxon>
        <taxon>Chattonellaceae</taxon>
        <taxon>Heterosigma</taxon>
    </lineage>
</organism>
<dbReference type="EMBL" id="HBIU01033514">
    <property type="protein sequence ID" value="CAE0636652.1"/>
    <property type="molecule type" value="Transcribed_RNA"/>
</dbReference>
<accession>A0A7S3XZF8</accession>
<reference evidence="2" key="1">
    <citation type="submission" date="2021-01" db="EMBL/GenBank/DDBJ databases">
        <authorList>
            <person name="Corre E."/>
            <person name="Pelletier E."/>
            <person name="Niang G."/>
            <person name="Scheremetjew M."/>
            <person name="Finn R."/>
            <person name="Kale V."/>
            <person name="Holt S."/>
            <person name="Cochrane G."/>
            <person name="Meng A."/>
            <person name="Brown T."/>
            <person name="Cohen L."/>
        </authorList>
    </citation>
    <scope>NUCLEOTIDE SEQUENCE</scope>
    <source>
        <strain evidence="2">CCMP3107</strain>
    </source>
</reference>
<feature type="compositionally biased region" description="Polar residues" evidence="1">
    <location>
        <begin position="37"/>
        <end position="49"/>
    </location>
</feature>
<dbReference type="AlphaFoldDB" id="A0A7S3XZF8"/>
<proteinExistence type="predicted"/>
<sequence>MMGEVHIEVHEKVDEADALKPADVGGGETSGSGTAEQQQDPIGSNNGWTNTTPLDAAAARVVVFHSLFEHIGPLDAACAYECLPSALCAATNELTIKSDEESASAHNNEAQLATAPSANGHGEKEDNKIRCVVGSISKNNNRKMKQQQLLLKFLSPLQQQQKQQVSSLSSSSSVVKKDGDDMIK</sequence>
<feature type="region of interest" description="Disordered" evidence="1">
    <location>
        <begin position="162"/>
        <end position="184"/>
    </location>
</feature>
<feature type="region of interest" description="Disordered" evidence="1">
    <location>
        <begin position="1"/>
        <end position="49"/>
    </location>
</feature>
<feature type="compositionally biased region" description="Basic and acidic residues" evidence="1">
    <location>
        <begin position="1"/>
        <end position="20"/>
    </location>
</feature>
<evidence type="ECO:0000256" key="1">
    <source>
        <dbReference type="SAM" id="MobiDB-lite"/>
    </source>
</evidence>
<protein>
    <submittedName>
        <fullName evidence="2">Uncharacterized protein</fullName>
    </submittedName>
</protein>
<feature type="compositionally biased region" description="Basic and acidic residues" evidence="1">
    <location>
        <begin position="175"/>
        <end position="184"/>
    </location>
</feature>
<feature type="compositionally biased region" description="Low complexity" evidence="1">
    <location>
        <begin position="162"/>
        <end position="174"/>
    </location>
</feature>
<name>A0A7S3XZF8_HETAK</name>
<evidence type="ECO:0000313" key="2">
    <source>
        <dbReference type="EMBL" id="CAE0636652.1"/>
    </source>
</evidence>